<dbReference type="InterPro" id="IPR006311">
    <property type="entry name" value="TAT_signal"/>
</dbReference>
<dbReference type="NCBIfam" id="NF037995">
    <property type="entry name" value="TRAP_S1"/>
    <property type="match status" value="1"/>
</dbReference>
<keyword evidence="5" id="KW-0479">Metal-binding</keyword>
<dbReference type="EMBL" id="QDDR01000004">
    <property type="protein sequence ID" value="PVE47717.1"/>
    <property type="molecule type" value="Genomic_DNA"/>
</dbReference>
<evidence type="ECO:0000256" key="4">
    <source>
        <dbReference type="PIRSR" id="PIRSR039026-1"/>
    </source>
</evidence>
<feature type="binding site" evidence="5">
    <location>
        <position position="230"/>
    </location>
    <ligand>
        <name>substrate</name>
    </ligand>
</feature>
<comment type="caution">
    <text evidence="6">The sequence shown here is derived from an EMBL/GenBank/DDBJ whole genome shotgun (WGS) entry which is preliminary data.</text>
</comment>
<keyword evidence="2" id="KW-0732">Signal</keyword>
<dbReference type="CDD" id="cd13604">
    <property type="entry name" value="PBP2_TRAP_ketoacid_lactate_like"/>
    <property type="match status" value="1"/>
</dbReference>
<keyword evidence="7" id="KW-1185">Reference proteome</keyword>
<dbReference type="InterPro" id="IPR026289">
    <property type="entry name" value="SBP_TakP-like"/>
</dbReference>
<dbReference type="PANTHER" id="PTHR33376">
    <property type="match status" value="1"/>
</dbReference>
<dbReference type="Proteomes" id="UP000244810">
    <property type="component" value="Unassembled WGS sequence"/>
</dbReference>
<dbReference type="GO" id="GO:0046872">
    <property type="term" value="F:metal ion binding"/>
    <property type="evidence" value="ECO:0007669"/>
    <property type="project" value="UniProtKB-KW"/>
</dbReference>
<evidence type="ECO:0000313" key="7">
    <source>
        <dbReference type="Proteomes" id="UP000244810"/>
    </source>
</evidence>
<feature type="binding site" evidence="4">
    <location>
        <position position="193"/>
    </location>
    <ligand>
        <name>substrate</name>
    </ligand>
</feature>
<evidence type="ECO:0000256" key="2">
    <source>
        <dbReference type="ARBA" id="ARBA00022729"/>
    </source>
</evidence>
<dbReference type="Gene3D" id="3.40.190.170">
    <property type="entry name" value="Bacterial extracellular solute-binding protein, family 7"/>
    <property type="match status" value="1"/>
</dbReference>
<evidence type="ECO:0000256" key="5">
    <source>
        <dbReference type="PIRSR" id="PIRSR039026-2"/>
    </source>
</evidence>
<evidence type="ECO:0000256" key="3">
    <source>
        <dbReference type="ARBA" id="ARBA00022764"/>
    </source>
</evidence>
<dbReference type="PIRSF" id="PIRSF039026">
    <property type="entry name" value="SiaP"/>
    <property type="match status" value="1"/>
</dbReference>
<dbReference type="PANTHER" id="PTHR33376:SF5">
    <property type="entry name" value="EXTRACYTOPLASMIC SOLUTE RECEPTOR PROTEIN"/>
    <property type="match status" value="1"/>
</dbReference>
<reference evidence="6 7" key="1">
    <citation type="journal article" date="2011" name="Syst. Appl. Microbiol.">
        <title>Defluviimonas denitrificans gen. nov., sp. nov., and Pararhodobacter aggregans gen. nov., sp. nov., non-phototrophic Rhodobacteraceae from the biofilter of a marine aquaculture.</title>
        <authorList>
            <person name="Foesel B.U."/>
            <person name="Drake H.L."/>
            <person name="Schramm A."/>
        </authorList>
    </citation>
    <scope>NUCLEOTIDE SEQUENCE [LARGE SCALE GENOMIC DNA]</scope>
    <source>
        <strain evidence="6 7">D1-19</strain>
    </source>
</reference>
<name>A0A2T7USM7_9RHOB</name>
<evidence type="ECO:0000313" key="6">
    <source>
        <dbReference type="EMBL" id="PVE47717.1"/>
    </source>
</evidence>
<keyword evidence="3" id="KW-0574">Periplasm</keyword>
<evidence type="ECO:0000256" key="1">
    <source>
        <dbReference type="ARBA" id="ARBA00004418"/>
    </source>
</evidence>
<organism evidence="6 7">
    <name type="scientific">Pararhodobacter aggregans</name>
    <dbReference type="NCBI Taxonomy" id="404875"/>
    <lineage>
        <taxon>Bacteria</taxon>
        <taxon>Pseudomonadati</taxon>
        <taxon>Pseudomonadota</taxon>
        <taxon>Alphaproteobacteria</taxon>
        <taxon>Rhodobacterales</taxon>
        <taxon>Paracoccaceae</taxon>
        <taxon>Pararhodobacter</taxon>
    </lineage>
</organism>
<dbReference type="GO" id="GO:0031317">
    <property type="term" value="C:tripartite ATP-independent periplasmic transporter complex"/>
    <property type="evidence" value="ECO:0007669"/>
    <property type="project" value="InterPro"/>
</dbReference>
<dbReference type="AlphaFoldDB" id="A0A2T7USM7"/>
<dbReference type="GO" id="GO:0042597">
    <property type="term" value="C:periplasmic space"/>
    <property type="evidence" value="ECO:0007669"/>
    <property type="project" value="UniProtKB-SubCell"/>
</dbReference>
<comment type="subcellular location">
    <subcellularLocation>
        <location evidence="1">Periplasm</location>
    </subcellularLocation>
</comment>
<proteinExistence type="predicted"/>
<sequence>MAAPRPLPLSGPTNRDHTIMKRRTFLTTAAVSPVALAAPGIARAQAQHNWKLVTSVPRGLPGPGASAQRWAERITRISEGAINVQVFGAGELVAPFATQEAVESGTAEAYHGSGTWFSGRDIAHAFFTAAPFGLTYDEMHAWMYFGGGQQLLDEFTNTRGLKIFIGGGSGLQTAGWFKREITSLDDLRGLNFRAAGLYGEVLRKLGVNPTSIPPGDIFAALQAGTLDGAEWVGPSNDLAFGLQNVAGYMYAPSPVEVYGGIEFGIGMAAWEALTDSQRLMVETVTEAEANRSSADTFHANLAAYEVLRSNPDLTIGDFPDDVWAGIETACAEVIEEVKETSDFHRRFVEAYYSYVRQATTYKQYYDTGFMVRRQNFFL</sequence>
<dbReference type="PROSITE" id="PS51318">
    <property type="entry name" value="TAT"/>
    <property type="match status" value="1"/>
</dbReference>
<dbReference type="Pfam" id="PF03480">
    <property type="entry name" value="DctP"/>
    <property type="match status" value="1"/>
</dbReference>
<dbReference type="InterPro" id="IPR038404">
    <property type="entry name" value="TRAP_DctP_sf"/>
</dbReference>
<gene>
    <name evidence="6" type="ORF">DDE23_09760</name>
</gene>
<dbReference type="InterPro" id="IPR018389">
    <property type="entry name" value="DctP_fam"/>
</dbReference>
<accession>A0A2T7USM7</accession>
<dbReference type="GO" id="GO:0055085">
    <property type="term" value="P:transmembrane transport"/>
    <property type="evidence" value="ECO:0007669"/>
    <property type="project" value="InterPro"/>
</dbReference>
<feature type="binding site" evidence="5">
    <location>
        <position position="256"/>
    </location>
    <ligand>
        <name>substrate</name>
    </ligand>
</feature>
<feature type="binding site" evidence="4">
    <location>
        <position position="172"/>
    </location>
    <ligand>
        <name>substrate</name>
    </ligand>
</feature>
<protein>
    <submittedName>
        <fullName evidence="6">ABC transporter substrate-binding protein</fullName>
    </submittedName>
</protein>
<feature type="binding site" evidence="5">
    <location>
        <position position="231"/>
    </location>
    <ligand>
        <name>Na(+)</name>
        <dbReference type="ChEBI" id="CHEBI:29101"/>
    </ligand>
</feature>
<dbReference type="Gene3D" id="3.40.190.10">
    <property type="entry name" value="Periplasmic binding protein-like II"/>
    <property type="match status" value="1"/>
</dbReference>